<name>A0ABV7W5K6_9BURK</name>
<proteinExistence type="predicted"/>
<comment type="caution">
    <text evidence="3">The sequence shown here is derived from an EMBL/GenBank/DDBJ whole genome shotgun (WGS) entry which is preliminary data.</text>
</comment>
<gene>
    <name evidence="3" type="ORF">ACFOPI_15930</name>
</gene>
<feature type="transmembrane region" description="Helical" evidence="1">
    <location>
        <begin position="119"/>
        <end position="138"/>
    </location>
</feature>
<feature type="domain" description="EamA" evidence="2">
    <location>
        <begin position="5"/>
        <end position="135"/>
    </location>
</feature>
<accession>A0ABV7W5K6</accession>
<dbReference type="Pfam" id="PF00892">
    <property type="entry name" value="EamA"/>
    <property type="match status" value="2"/>
</dbReference>
<feature type="transmembrane region" description="Helical" evidence="1">
    <location>
        <begin position="223"/>
        <end position="244"/>
    </location>
</feature>
<reference evidence="4" key="1">
    <citation type="journal article" date="2019" name="Int. J. Syst. Evol. Microbiol.">
        <title>The Global Catalogue of Microorganisms (GCM) 10K type strain sequencing project: providing services to taxonomists for standard genome sequencing and annotation.</title>
        <authorList>
            <consortium name="The Broad Institute Genomics Platform"/>
            <consortium name="The Broad Institute Genome Sequencing Center for Infectious Disease"/>
            <person name="Wu L."/>
            <person name="Ma J."/>
        </authorList>
    </citation>
    <scope>NUCLEOTIDE SEQUENCE [LARGE SCALE GENOMIC DNA]</scope>
    <source>
        <strain evidence="4">KCTC 42501</strain>
    </source>
</reference>
<dbReference type="SUPFAM" id="SSF103481">
    <property type="entry name" value="Multidrug resistance efflux transporter EmrE"/>
    <property type="match status" value="2"/>
</dbReference>
<sequence>MRPEALAVVAAASWAVSSLFSAPPAQRLGAFAFSRWRMLFASAVLWTLALAGGGWSDLDAVAIGLLGLSGVIGIFIGDTALFACMNRLGPRRSGVLFATHAMFSALLAWLFLSEVIRGWALVGSALLVGGVMMAVLWGKREDESHGWEQTRGRLLVGVGLGLVAALCQSVATLMLKPLMATGIDAISASAVRMSLALAAHGLLLASGWPGARAKQPLRLRDALLTFLSAAVAMALGMTLILYAMRHGQAGLVAIFSSVTPVLLLPLLWAVYRRRPAVGAWVGAVLAVTGTALILARA</sequence>
<evidence type="ECO:0000259" key="2">
    <source>
        <dbReference type="Pfam" id="PF00892"/>
    </source>
</evidence>
<dbReference type="InterPro" id="IPR037185">
    <property type="entry name" value="EmrE-like"/>
</dbReference>
<keyword evidence="4" id="KW-1185">Reference proteome</keyword>
<dbReference type="PANTHER" id="PTHR22911">
    <property type="entry name" value="ACYL-MALONYL CONDENSING ENZYME-RELATED"/>
    <property type="match status" value="1"/>
</dbReference>
<evidence type="ECO:0000256" key="1">
    <source>
        <dbReference type="SAM" id="Phobius"/>
    </source>
</evidence>
<feature type="transmembrane region" description="Helical" evidence="1">
    <location>
        <begin position="62"/>
        <end position="83"/>
    </location>
</feature>
<dbReference type="Proteomes" id="UP001595729">
    <property type="component" value="Unassembled WGS sequence"/>
</dbReference>
<evidence type="ECO:0000313" key="3">
    <source>
        <dbReference type="EMBL" id="MFC3685094.1"/>
    </source>
</evidence>
<protein>
    <submittedName>
        <fullName evidence="3">DMT family transporter</fullName>
    </submittedName>
</protein>
<feature type="domain" description="EamA" evidence="2">
    <location>
        <begin position="157"/>
        <end position="294"/>
    </location>
</feature>
<evidence type="ECO:0000313" key="4">
    <source>
        <dbReference type="Proteomes" id="UP001595729"/>
    </source>
</evidence>
<dbReference type="RefSeq" id="WP_382175769.1">
    <property type="nucleotide sequence ID" value="NZ_JBHRXX010000007.1"/>
</dbReference>
<feature type="transmembrane region" description="Helical" evidence="1">
    <location>
        <begin position="95"/>
        <end position="112"/>
    </location>
</feature>
<dbReference type="PANTHER" id="PTHR22911:SF137">
    <property type="entry name" value="SOLUTE CARRIER FAMILY 35 MEMBER G2-RELATED"/>
    <property type="match status" value="1"/>
</dbReference>
<organism evidence="3 4">
    <name type="scientific">Hydrogenophaga luteola</name>
    <dbReference type="NCBI Taxonomy" id="1591122"/>
    <lineage>
        <taxon>Bacteria</taxon>
        <taxon>Pseudomonadati</taxon>
        <taxon>Pseudomonadota</taxon>
        <taxon>Betaproteobacteria</taxon>
        <taxon>Burkholderiales</taxon>
        <taxon>Comamonadaceae</taxon>
        <taxon>Hydrogenophaga</taxon>
    </lineage>
</organism>
<keyword evidence="1" id="KW-0472">Membrane</keyword>
<feature type="transmembrane region" description="Helical" evidence="1">
    <location>
        <begin position="37"/>
        <end position="55"/>
    </location>
</feature>
<keyword evidence="1" id="KW-1133">Transmembrane helix</keyword>
<feature type="transmembrane region" description="Helical" evidence="1">
    <location>
        <begin position="158"/>
        <end position="178"/>
    </location>
</feature>
<feature type="transmembrane region" description="Helical" evidence="1">
    <location>
        <begin position="190"/>
        <end position="211"/>
    </location>
</feature>
<dbReference type="InterPro" id="IPR000620">
    <property type="entry name" value="EamA_dom"/>
</dbReference>
<feature type="transmembrane region" description="Helical" evidence="1">
    <location>
        <begin position="251"/>
        <end position="271"/>
    </location>
</feature>
<feature type="transmembrane region" description="Helical" evidence="1">
    <location>
        <begin position="277"/>
        <end position="295"/>
    </location>
</feature>
<keyword evidence="1" id="KW-0812">Transmembrane</keyword>
<dbReference type="EMBL" id="JBHRXX010000007">
    <property type="protein sequence ID" value="MFC3685094.1"/>
    <property type="molecule type" value="Genomic_DNA"/>
</dbReference>